<dbReference type="InterPro" id="IPR003115">
    <property type="entry name" value="ParB_N"/>
</dbReference>
<evidence type="ECO:0000313" key="6">
    <source>
        <dbReference type="EMBL" id="ETZ07668.1"/>
    </source>
</evidence>
<name>W6TEH8_HOLOB</name>
<evidence type="ECO:0000256" key="2">
    <source>
        <dbReference type="ARBA" id="ARBA00022829"/>
    </source>
</evidence>
<evidence type="ECO:0000256" key="3">
    <source>
        <dbReference type="ARBA" id="ARBA00023125"/>
    </source>
</evidence>
<evidence type="ECO:0000256" key="4">
    <source>
        <dbReference type="ARBA" id="ARBA00025472"/>
    </source>
</evidence>
<dbReference type="EMBL" id="AWTR02000016">
    <property type="protein sequence ID" value="ETZ07668.1"/>
    <property type="molecule type" value="Genomic_DNA"/>
</dbReference>
<dbReference type="GO" id="GO:0003677">
    <property type="term" value="F:DNA binding"/>
    <property type="evidence" value="ECO:0007669"/>
    <property type="project" value="UniProtKB-KW"/>
</dbReference>
<dbReference type="RefSeq" id="WP_021827983.1">
    <property type="nucleotide sequence ID" value="NZ_AWTR02000016.1"/>
</dbReference>
<dbReference type="SUPFAM" id="SSF109709">
    <property type="entry name" value="KorB DNA-binding domain-like"/>
    <property type="match status" value="1"/>
</dbReference>
<dbReference type="GO" id="GO:0007059">
    <property type="term" value="P:chromosome segregation"/>
    <property type="evidence" value="ECO:0007669"/>
    <property type="project" value="UniProtKB-KW"/>
</dbReference>
<dbReference type="PANTHER" id="PTHR33375">
    <property type="entry name" value="CHROMOSOME-PARTITIONING PROTEIN PARB-RELATED"/>
    <property type="match status" value="1"/>
</dbReference>
<evidence type="ECO:0000313" key="7">
    <source>
        <dbReference type="Proteomes" id="UP000019112"/>
    </source>
</evidence>
<proteinExistence type="inferred from homology"/>
<feature type="domain" description="ParB-like N-terminal" evidence="5">
    <location>
        <begin position="56"/>
        <end position="146"/>
    </location>
</feature>
<dbReference type="SMART" id="SM00470">
    <property type="entry name" value="ParB"/>
    <property type="match status" value="1"/>
</dbReference>
<comment type="caution">
    <text evidence="6">The sequence shown here is derived from an EMBL/GenBank/DDBJ whole genome shotgun (WGS) entry which is preliminary data.</text>
</comment>
<keyword evidence="2" id="KW-0159">Chromosome partition</keyword>
<organism evidence="6 7">
    <name type="scientific">Holospora obtusa F1</name>
    <dbReference type="NCBI Taxonomy" id="1399147"/>
    <lineage>
        <taxon>Bacteria</taxon>
        <taxon>Pseudomonadati</taxon>
        <taxon>Pseudomonadota</taxon>
        <taxon>Alphaproteobacteria</taxon>
        <taxon>Holosporales</taxon>
        <taxon>Holosporaceae</taxon>
        <taxon>Holospora</taxon>
    </lineage>
</organism>
<dbReference type="Gene3D" id="3.90.1530.30">
    <property type="match status" value="1"/>
</dbReference>
<keyword evidence="3" id="KW-0238">DNA-binding</keyword>
<gene>
    <name evidence="6" type="ORF">P618_200137</name>
</gene>
<dbReference type="Pfam" id="PF17762">
    <property type="entry name" value="HTH_ParB"/>
    <property type="match status" value="1"/>
</dbReference>
<dbReference type="InterPro" id="IPR041468">
    <property type="entry name" value="HTH_ParB/Spo0J"/>
</dbReference>
<dbReference type="NCBIfam" id="TIGR00180">
    <property type="entry name" value="parB_part"/>
    <property type="match status" value="1"/>
</dbReference>
<dbReference type="SUPFAM" id="SSF110849">
    <property type="entry name" value="ParB/Sulfiredoxin"/>
    <property type="match status" value="1"/>
</dbReference>
<dbReference type="AlphaFoldDB" id="W6TEH8"/>
<comment type="similarity">
    <text evidence="1">Belongs to the ParB family.</text>
</comment>
<evidence type="ECO:0000259" key="5">
    <source>
        <dbReference type="SMART" id="SM00470"/>
    </source>
</evidence>
<reference evidence="6 7" key="1">
    <citation type="journal article" date="2014" name="FEMS Microbiol. Lett.">
        <title>Draft genome sequences of three Holospora species (Holospora obtusa, Holospora undulata, and Holospora elegans), endonuclear symbiotic bacteria of the ciliate Paramecium caudatum.</title>
        <authorList>
            <person name="Dohra H."/>
            <person name="Tanaka K."/>
            <person name="Suzuki T."/>
            <person name="Fujishima M."/>
            <person name="Suzuki H."/>
        </authorList>
    </citation>
    <scope>NUCLEOTIDE SEQUENCE [LARGE SCALE GENOMIC DNA]</scope>
    <source>
        <strain evidence="6 7">F1</strain>
    </source>
</reference>
<dbReference type="eggNOG" id="COG1475">
    <property type="taxonomic scope" value="Bacteria"/>
</dbReference>
<dbReference type="CDD" id="cd16393">
    <property type="entry name" value="SPO0J_N"/>
    <property type="match status" value="1"/>
</dbReference>
<dbReference type="InterPro" id="IPR004437">
    <property type="entry name" value="ParB/RepB/Spo0J"/>
</dbReference>
<dbReference type="Gene3D" id="1.10.10.2830">
    <property type="match status" value="1"/>
</dbReference>
<dbReference type="FunFam" id="1.10.10.2830:FF:000001">
    <property type="entry name" value="Chromosome partitioning protein ParB"/>
    <property type="match status" value="1"/>
</dbReference>
<dbReference type="InterPro" id="IPR036086">
    <property type="entry name" value="ParB/Sulfiredoxin_sf"/>
</dbReference>
<dbReference type="InterPro" id="IPR050336">
    <property type="entry name" value="Chromosome_partition/occlusion"/>
</dbReference>
<dbReference type="STRING" id="1399147.P618_200137"/>
<protein>
    <submittedName>
        <fullName evidence="6">Chromosome-partitioning protein ParB</fullName>
    </submittedName>
</protein>
<dbReference type="OrthoDB" id="9802051at2"/>
<keyword evidence="7" id="KW-1185">Reference proteome</keyword>
<accession>W6TEH8</accession>
<dbReference type="Proteomes" id="UP000019112">
    <property type="component" value="Unassembled WGS sequence"/>
</dbReference>
<sequence>MKKSQHRQALGRGLSALLGEQGGGGENNLTAFLQEEHVESEKECLVSVLQEDQTLTWLDPKVLQKNPKQPRIVFDEVSLDELGHSIRSKGILQPLLVRRCGENQYEIIAGERRWRAAQLAGIEKIPCRVLEARDEEMMEIALLENIQRDDLNPIEEARGYQNLMDLFQYTQEKLAHRIGKSRSHIANMLRVLHLPESVQNLILDKHLSLGHAKVILSSKNPSELAQKVVENSWTVRQTEQAIKQEQALEKSNRFFEKALENSTQPLCEHLRHLEKNDLVLLETRLQSWIRKSHVKIHHKGAFLEVQLKFENLEDMERFVNVVEKKFEEN</sequence>
<dbReference type="PANTHER" id="PTHR33375:SF1">
    <property type="entry name" value="CHROMOSOME-PARTITIONING PROTEIN PARB-RELATED"/>
    <property type="match status" value="1"/>
</dbReference>
<dbReference type="Pfam" id="PF02195">
    <property type="entry name" value="ParB_N"/>
    <property type="match status" value="1"/>
</dbReference>
<evidence type="ECO:0000256" key="1">
    <source>
        <dbReference type="ARBA" id="ARBA00006295"/>
    </source>
</evidence>
<comment type="function">
    <text evidence="4">Involved in chromosome partition. Localize to both poles of the predivisional cell following completion of DNA replication. Binds to the DNA origin of replication.</text>
</comment>
<dbReference type="GO" id="GO:0005694">
    <property type="term" value="C:chromosome"/>
    <property type="evidence" value="ECO:0007669"/>
    <property type="project" value="TreeGrafter"/>
</dbReference>
<dbReference type="FunFam" id="3.90.1530.30:FF:000001">
    <property type="entry name" value="Chromosome partitioning protein ParB"/>
    <property type="match status" value="1"/>
</dbReference>